<dbReference type="GO" id="GO:0005829">
    <property type="term" value="C:cytosol"/>
    <property type="evidence" value="ECO:0007669"/>
    <property type="project" value="TreeGrafter"/>
</dbReference>
<gene>
    <name evidence="2" type="ORF">PCANC_16737</name>
</gene>
<evidence type="ECO:0000313" key="2">
    <source>
        <dbReference type="EMBL" id="PLW13853.1"/>
    </source>
</evidence>
<feature type="region of interest" description="Disordered" evidence="1">
    <location>
        <begin position="274"/>
        <end position="293"/>
    </location>
</feature>
<dbReference type="Pfam" id="PF10294">
    <property type="entry name" value="Methyltransf_16"/>
    <property type="match status" value="1"/>
</dbReference>
<dbReference type="GO" id="GO:0032991">
    <property type="term" value="C:protein-containing complex"/>
    <property type="evidence" value="ECO:0007669"/>
    <property type="project" value="TreeGrafter"/>
</dbReference>
<evidence type="ECO:0008006" key="4">
    <source>
        <dbReference type="Google" id="ProtNLM"/>
    </source>
</evidence>
<dbReference type="OrthoDB" id="413520at2759"/>
<dbReference type="SUPFAM" id="SSF53335">
    <property type="entry name" value="S-adenosyl-L-methionine-dependent methyltransferases"/>
    <property type="match status" value="1"/>
</dbReference>
<evidence type="ECO:0000313" key="3">
    <source>
        <dbReference type="Proteomes" id="UP000235388"/>
    </source>
</evidence>
<dbReference type="GO" id="GO:0008757">
    <property type="term" value="F:S-adenosylmethionine-dependent methyltransferase activity"/>
    <property type="evidence" value="ECO:0007669"/>
    <property type="project" value="UniProtKB-ARBA"/>
</dbReference>
<dbReference type="InterPro" id="IPR029063">
    <property type="entry name" value="SAM-dependent_MTases_sf"/>
</dbReference>
<keyword evidence="3" id="KW-1185">Reference proteome</keyword>
<reference evidence="2 3" key="1">
    <citation type="submission" date="2017-11" db="EMBL/GenBank/DDBJ databases">
        <title>De novo assembly and phasing of dikaryotic genomes from two isolates of Puccinia coronata f. sp. avenae, the causal agent of oat crown rust.</title>
        <authorList>
            <person name="Miller M.E."/>
            <person name="Zhang Y."/>
            <person name="Omidvar V."/>
            <person name="Sperschneider J."/>
            <person name="Schwessinger B."/>
            <person name="Raley C."/>
            <person name="Palmer J.M."/>
            <person name="Garnica D."/>
            <person name="Upadhyaya N."/>
            <person name="Rathjen J."/>
            <person name="Taylor J.M."/>
            <person name="Park R.F."/>
            <person name="Dodds P.N."/>
            <person name="Hirsch C.D."/>
            <person name="Kianian S.F."/>
            <person name="Figueroa M."/>
        </authorList>
    </citation>
    <scope>NUCLEOTIDE SEQUENCE [LARGE SCALE GENOMIC DNA]</scope>
    <source>
        <strain evidence="2">12NC29</strain>
    </source>
</reference>
<dbReference type="PANTHER" id="PTHR14614:SF161">
    <property type="match status" value="1"/>
</dbReference>
<dbReference type="Gene3D" id="3.40.50.150">
    <property type="entry name" value="Vaccinia Virus protein VP39"/>
    <property type="match status" value="1"/>
</dbReference>
<dbReference type="EMBL" id="PGCJ01000937">
    <property type="protein sequence ID" value="PLW13853.1"/>
    <property type="molecule type" value="Genomic_DNA"/>
</dbReference>
<dbReference type="Proteomes" id="UP000235388">
    <property type="component" value="Unassembled WGS sequence"/>
</dbReference>
<dbReference type="AlphaFoldDB" id="A0A2N5SKU8"/>
<dbReference type="STRING" id="200324.A0A2N5SKU8"/>
<dbReference type="InterPro" id="IPR019410">
    <property type="entry name" value="Methyltransf_16"/>
</dbReference>
<dbReference type="PANTHER" id="PTHR14614">
    <property type="entry name" value="HEPATOCELLULAR CARCINOMA-ASSOCIATED ANTIGEN"/>
    <property type="match status" value="1"/>
</dbReference>
<proteinExistence type="predicted"/>
<name>A0A2N5SKU8_9BASI</name>
<organism evidence="2 3">
    <name type="scientific">Puccinia coronata f. sp. avenae</name>
    <dbReference type="NCBI Taxonomy" id="200324"/>
    <lineage>
        <taxon>Eukaryota</taxon>
        <taxon>Fungi</taxon>
        <taxon>Dikarya</taxon>
        <taxon>Basidiomycota</taxon>
        <taxon>Pucciniomycotina</taxon>
        <taxon>Pucciniomycetes</taxon>
        <taxon>Pucciniales</taxon>
        <taxon>Pucciniaceae</taxon>
        <taxon>Puccinia</taxon>
    </lineage>
</organism>
<comment type="caution">
    <text evidence="2">The sequence shown here is derived from an EMBL/GenBank/DDBJ whole genome shotgun (WGS) entry which is preliminary data.</text>
</comment>
<evidence type="ECO:0000256" key="1">
    <source>
        <dbReference type="SAM" id="MobiDB-lite"/>
    </source>
</evidence>
<protein>
    <recommendedName>
        <fullName evidence="4">Methyltransferase domain-containing protein</fullName>
    </recommendedName>
</protein>
<sequence length="372" mass="42028">MAYSIHQRANFPKNLTISTTSLEVLEGQQHSTTLQEQPWIRNDYQEFGIAAKTWDASFALLDYLLPQPHHHHHHHHPIQYEPASPLLNTALESTNIHIIDLGSGTCHLATELLQRLDSCAKFNISITVTDLPEVLPLLERNISSLKLKDPRHTISVRALTWGSTQETIAVLNSLPSRVNHAPSSENTDLLLITCSDLVFFPFLFIPLLRTLLILTAPPPQLLNATSNDGAPFAPPVVVLFGYKQRCAVKEFPFFELLGRYFKLEPILSRRKSTDPWELTRHTTKNTHNEEEEDHGGSNLIYLLRATRHSSTNNKQLDQLVLDSLLSKTPADQETPINTTEQQDPLFTLGDASAADQWEWILLSNLSDHHLFS</sequence>
<accession>A0A2N5SKU8</accession>